<feature type="transmembrane region" description="Helical" evidence="1">
    <location>
        <begin position="38"/>
        <end position="61"/>
    </location>
</feature>
<name>A0ABP3RP43_9CAUL</name>
<sequence>MLRLLRNLLIASGIALVSTWAISAFWRLIGGGDLSIHGWIALLIGTFGTVGLAWGLMALAFKSSREGWDERVDNSLDPGADDNP</sequence>
<gene>
    <name evidence="2" type="ORF">GCM10009422_06460</name>
</gene>
<keyword evidence="3" id="KW-1185">Reference proteome</keyword>
<proteinExistence type="predicted"/>
<protein>
    <submittedName>
        <fullName evidence="2">Uncharacterized protein</fullName>
    </submittedName>
</protein>
<feature type="transmembrane region" description="Helical" evidence="1">
    <location>
        <begin position="7"/>
        <end position="26"/>
    </location>
</feature>
<dbReference type="EMBL" id="BAAAGA010000001">
    <property type="protein sequence ID" value="GAA0614187.1"/>
    <property type="molecule type" value="Genomic_DNA"/>
</dbReference>
<keyword evidence="1" id="KW-0472">Membrane</keyword>
<accession>A0ABP3RP43</accession>
<evidence type="ECO:0000256" key="1">
    <source>
        <dbReference type="SAM" id="Phobius"/>
    </source>
</evidence>
<evidence type="ECO:0000313" key="2">
    <source>
        <dbReference type="EMBL" id="GAA0614187.1"/>
    </source>
</evidence>
<evidence type="ECO:0000313" key="3">
    <source>
        <dbReference type="Proteomes" id="UP001501352"/>
    </source>
</evidence>
<keyword evidence="1" id="KW-0812">Transmembrane</keyword>
<comment type="caution">
    <text evidence="2">The sequence shown here is derived from an EMBL/GenBank/DDBJ whole genome shotgun (WGS) entry which is preliminary data.</text>
</comment>
<dbReference type="Proteomes" id="UP001501352">
    <property type="component" value="Unassembled WGS sequence"/>
</dbReference>
<keyword evidence="1" id="KW-1133">Transmembrane helix</keyword>
<reference evidence="3" key="1">
    <citation type="journal article" date="2019" name="Int. J. Syst. Evol. Microbiol.">
        <title>The Global Catalogue of Microorganisms (GCM) 10K type strain sequencing project: providing services to taxonomists for standard genome sequencing and annotation.</title>
        <authorList>
            <consortium name="The Broad Institute Genomics Platform"/>
            <consortium name="The Broad Institute Genome Sequencing Center for Infectious Disease"/>
            <person name="Wu L."/>
            <person name="Ma J."/>
        </authorList>
    </citation>
    <scope>NUCLEOTIDE SEQUENCE [LARGE SCALE GENOMIC DNA]</scope>
    <source>
        <strain evidence="3">JCM 12928</strain>
    </source>
</reference>
<organism evidence="2 3">
    <name type="scientific">Brevundimonas kwangchunensis</name>
    <dbReference type="NCBI Taxonomy" id="322163"/>
    <lineage>
        <taxon>Bacteria</taxon>
        <taxon>Pseudomonadati</taxon>
        <taxon>Pseudomonadota</taxon>
        <taxon>Alphaproteobacteria</taxon>
        <taxon>Caulobacterales</taxon>
        <taxon>Caulobacteraceae</taxon>
        <taxon>Brevundimonas</taxon>
    </lineage>
</organism>
<dbReference type="RefSeq" id="WP_343790293.1">
    <property type="nucleotide sequence ID" value="NZ_BAAAGA010000001.1"/>
</dbReference>